<evidence type="ECO:0000313" key="6">
    <source>
        <dbReference type="Proteomes" id="UP000278143"/>
    </source>
</evidence>
<keyword evidence="6" id="KW-1185">Reference proteome</keyword>
<proteinExistence type="inferred from homology"/>
<dbReference type="GO" id="GO:0008253">
    <property type="term" value="F:5'-nucleotidase activity"/>
    <property type="evidence" value="ECO:0007669"/>
    <property type="project" value="TreeGrafter"/>
</dbReference>
<evidence type="ECO:0000256" key="1">
    <source>
        <dbReference type="ARBA" id="ARBA00009589"/>
    </source>
</evidence>
<dbReference type="InterPro" id="IPR036412">
    <property type="entry name" value="HAD-like_sf"/>
</dbReference>
<name>A0A4V1J2B6_9FUNG</name>
<reference evidence="6" key="1">
    <citation type="journal article" date="2018" name="Nat. Microbiol.">
        <title>Leveraging single-cell genomics to expand the fungal tree of life.</title>
        <authorList>
            <person name="Ahrendt S.R."/>
            <person name="Quandt C.A."/>
            <person name="Ciobanu D."/>
            <person name="Clum A."/>
            <person name="Salamov A."/>
            <person name="Andreopoulos B."/>
            <person name="Cheng J.F."/>
            <person name="Woyke T."/>
            <person name="Pelin A."/>
            <person name="Henrissat B."/>
            <person name="Reynolds N.K."/>
            <person name="Benny G.L."/>
            <person name="Smith M.E."/>
            <person name="James T.Y."/>
            <person name="Grigoriev I.V."/>
        </authorList>
    </citation>
    <scope>NUCLEOTIDE SEQUENCE [LARGE SCALE GENOMIC DNA]</scope>
    <source>
        <strain evidence="6">Benny S71-1</strain>
    </source>
</reference>
<dbReference type="Gene3D" id="3.40.50.1000">
    <property type="entry name" value="HAD superfamily/HAD-like"/>
    <property type="match status" value="1"/>
</dbReference>
<dbReference type="Proteomes" id="UP000278143">
    <property type="component" value="Unassembled WGS sequence"/>
</dbReference>
<dbReference type="NCBIfam" id="TIGR02244">
    <property type="entry name" value="HAD-IG-Ncltidse"/>
    <property type="match status" value="1"/>
</dbReference>
<keyword evidence="4" id="KW-0460">Magnesium</keyword>
<dbReference type="InterPro" id="IPR023214">
    <property type="entry name" value="HAD_sf"/>
</dbReference>
<accession>A0A4V1J2B6</accession>
<dbReference type="EMBL" id="KZ989128">
    <property type="protein sequence ID" value="RKP27989.1"/>
    <property type="molecule type" value="Genomic_DNA"/>
</dbReference>
<dbReference type="OrthoDB" id="8062037at2759"/>
<comment type="similarity">
    <text evidence="1">Belongs to the 5'(3')-deoxyribonucleotidase family.</text>
</comment>
<evidence type="ECO:0000256" key="4">
    <source>
        <dbReference type="ARBA" id="ARBA00022842"/>
    </source>
</evidence>
<dbReference type="GO" id="GO:0046872">
    <property type="term" value="F:metal ion binding"/>
    <property type="evidence" value="ECO:0007669"/>
    <property type="project" value="UniProtKB-KW"/>
</dbReference>
<dbReference type="InterPro" id="IPR008380">
    <property type="entry name" value="HAD-SF_hydro_IG_5-nucl"/>
</dbReference>
<evidence type="ECO:0000256" key="3">
    <source>
        <dbReference type="ARBA" id="ARBA00022801"/>
    </source>
</evidence>
<evidence type="ECO:0000256" key="2">
    <source>
        <dbReference type="ARBA" id="ARBA00022723"/>
    </source>
</evidence>
<dbReference type="PANTHER" id="PTHR12103">
    <property type="entry name" value="5'-NUCLEOTIDASE DOMAIN-CONTAINING"/>
    <property type="match status" value="1"/>
</dbReference>
<dbReference type="SUPFAM" id="SSF56784">
    <property type="entry name" value="HAD-like"/>
    <property type="match status" value="1"/>
</dbReference>
<sequence>MNTIMWSSSLRSASPRHRLYRALSSANKWAAGTPPHRRPLSVASAISVGSEHVTLPPSNVLSNDVFANNELDLNKVRVYGFDYDYTLARYTSELPKTIYTLLRDALVDHLRYPAVLRGLQYDPAFAIRGLHYGACHTATGQQNGHTGYLMKLDSYGNIQRNAVYYGRRPVVDPLTTLGVEVGAHIPRHLVKGRMRQLVDLFSMPNTCLMADIIEYFEGHGIGFHPQHLADDMQLVSEMLHSGTGIGLGPLHKTILGDIEKYLDPSRSLVQYLEKLHKYDRKLFLLTNSGYEFVDRGLAYITGCKDWRDLFDVCIVNAMKPAFYRGRRPFRYANLGQNGSASEVLASGATQRNGQDASFYGSSWSVVNEFKRGDVYSGGNIVDFCLWTGWNGGGTIYIGDSIYNDLVDPALQQGWRTGIIINELEGEIEIQRSAQYRHYVARFTQLEGLLKSTQRSILHELGEAVELDDAASSSSINAAGEAAINDGGRDRSISNHQKLHHHRQQLRQWRAERRAIAQQLKDLFNPQFGSVFRTMINPSMFADKIRAYSDLYTSSLENLNNYPLNHVFYPERVQMPHEQRLGSVLPAEDLLDEQQPSQQLQ</sequence>
<keyword evidence="3 5" id="KW-0378">Hydrolase</keyword>
<dbReference type="Pfam" id="PF05761">
    <property type="entry name" value="5_nucleotid"/>
    <property type="match status" value="1"/>
</dbReference>
<organism evidence="5 6">
    <name type="scientific">Syncephalis pseudoplumigaleata</name>
    <dbReference type="NCBI Taxonomy" id="1712513"/>
    <lineage>
        <taxon>Eukaryota</taxon>
        <taxon>Fungi</taxon>
        <taxon>Fungi incertae sedis</taxon>
        <taxon>Zoopagomycota</taxon>
        <taxon>Zoopagomycotina</taxon>
        <taxon>Zoopagomycetes</taxon>
        <taxon>Zoopagales</taxon>
        <taxon>Piptocephalidaceae</taxon>
        <taxon>Syncephalis</taxon>
    </lineage>
</organism>
<dbReference type="PANTHER" id="PTHR12103:SF12">
    <property type="entry name" value="FI20020P1"/>
    <property type="match status" value="1"/>
</dbReference>
<protein>
    <submittedName>
        <fullName evidence="5">HAD-superfamily hydrolase</fullName>
    </submittedName>
</protein>
<gene>
    <name evidence="5" type="ORF">SYNPS1DRAFT_26398</name>
</gene>
<evidence type="ECO:0000313" key="5">
    <source>
        <dbReference type="EMBL" id="RKP27989.1"/>
    </source>
</evidence>
<keyword evidence="2" id="KW-0479">Metal-binding</keyword>
<dbReference type="AlphaFoldDB" id="A0A4V1J2B6"/>